<sequence>MSKADDSLDLCSLKTFAGMAGVSVEEAADWAATGTIPTMRLADFRMVNLARLRADLGVRADERADSRTAGVDPQRLR</sequence>
<keyword evidence="2" id="KW-1185">Reference proteome</keyword>
<dbReference type="EMBL" id="JALGRD010000005">
    <property type="protein sequence ID" value="MCJ0973832.1"/>
    <property type="molecule type" value="Genomic_DNA"/>
</dbReference>
<proteinExistence type="predicted"/>
<evidence type="ECO:0000313" key="2">
    <source>
        <dbReference type="Proteomes" id="UP001139682"/>
    </source>
</evidence>
<protein>
    <submittedName>
        <fullName evidence="1">Uncharacterized protein</fullName>
    </submittedName>
</protein>
<organism evidence="1 2">
    <name type="scientific">Stutzerimonas marianensis</name>
    <dbReference type="NCBI Taxonomy" id="2929513"/>
    <lineage>
        <taxon>Bacteria</taxon>
        <taxon>Pseudomonadati</taxon>
        <taxon>Pseudomonadota</taxon>
        <taxon>Gammaproteobacteria</taxon>
        <taxon>Pseudomonadales</taxon>
        <taxon>Pseudomonadaceae</taxon>
        <taxon>Stutzerimonas</taxon>
    </lineage>
</organism>
<gene>
    <name evidence="1" type="ORF">MST27_10665</name>
</gene>
<accession>A0A9X1W5N2</accession>
<dbReference type="AlphaFoldDB" id="A0A9X1W5N2"/>
<evidence type="ECO:0000313" key="1">
    <source>
        <dbReference type="EMBL" id="MCJ0973832.1"/>
    </source>
</evidence>
<dbReference type="Proteomes" id="UP001139682">
    <property type="component" value="Unassembled WGS sequence"/>
</dbReference>
<dbReference type="RefSeq" id="WP_243605952.1">
    <property type="nucleotide sequence ID" value="NZ_JALGRD010000005.1"/>
</dbReference>
<name>A0A9X1W5N2_9GAMM</name>
<comment type="caution">
    <text evidence="1">The sequence shown here is derived from an EMBL/GenBank/DDBJ whole genome shotgun (WGS) entry which is preliminary data.</text>
</comment>
<reference evidence="1" key="1">
    <citation type="submission" date="2022-03" db="EMBL/GenBank/DDBJ databases">
        <title>Pseudomonas marianensis sp. nov., a marine bacterium isolated from deep-sea sediments of the Mariana Trench.</title>
        <authorList>
            <person name="Wei Y."/>
        </authorList>
    </citation>
    <scope>NUCLEOTIDE SEQUENCE</scope>
    <source>
        <strain evidence="1">PS1</strain>
    </source>
</reference>